<name>A0A6J6T1B4_9ZZZZ</name>
<evidence type="ECO:0000313" key="2">
    <source>
        <dbReference type="EMBL" id="CAB4740814.1"/>
    </source>
</evidence>
<evidence type="ECO:0000256" key="1">
    <source>
        <dbReference type="SAM" id="MobiDB-lite"/>
    </source>
</evidence>
<feature type="compositionally biased region" description="Basic and acidic residues" evidence="1">
    <location>
        <begin position="64"/>
        <end position="80"/>
    </location>
</feature>
<dbReference type="AlphaFoldDB" id="A0A6J6T1B4"/>
<protein>
    <submittedName>
        <fullName evidence="2">Unannotated protein</fullName>
    </submittedName>
</protein>
<sequence length="527" mass="56943">MFDYGCDMSSASAEPVAESTAPTVGGLTETEVLDRVGECARTWQRMGAELLALAYEWAIAHPADRLDPTESGKPGRERAKLYGGEGTPEVTEFAAATFGARMGRGTHAGRRHISAALDLKLRLPNLWSRVQALEVRDTYAIHVAEATRNLSAAEAAWVDGEVAESADGRIPWTRFQTLVAGKVTAAAPHLAREREERAARARFAKKLTPLPGDQAAGMATFMIRAPLPIIDALDAAITTLASRIERTLPATVTEAEDAPTTDDLRVHAVALLAGGFATDAGSDAGSDLPHCTDLDLAELDLRDLLPHTTLVVHLYGGTSHTDPETGDQITVPPGRDHDETGQPLDHVARIDGHGAVSETWLREVLGPRAHFQVLPVLDIDGLAPVDAYEIPTRHRRAVQLRHPVETFPWGAAISTSSHVQLDHEEPWQPPGPEQPHGQTRVDNLGPLHSFHHRLKTHGGWQVREPFPGIHLWRDPHGHTYLRDATGTRALPSTPGEAACRTTATVVEIYPGRAVELVDDLGPAGWAA</sequence>
<reference evidence="2" key="1">
    <citation type="submission" date="2020-05" db="EMBL/GenBank/DDBJ databases">
        <authorList>
            <person name="Chiriac C."/>
            <person name="Salcher M."/>
            <person name="Ghai R."/>
            <person name="Kavagutti S V."/>
        </authorList>
    </citation>
    <scope>NUCLEOTIDE SEQUENCE</scope>
</reference>
<feature type="region of interest" description="Disordered" evidence="1">
    <location>
        <begin position="418"/>
        <end position="442"/>
    </location>
</feature>
<feature type="region of interest" description="Disordered" evidence="1">
    <location>
        <begin position="1"/>
        <end position="24"/>
    </location>
</feature>
<accession>A0A6J6T1B4</accession>
<dbReference type="InterPro" id="IPR003615">
    <property type="entry name" value="HNH_nuc"/>
</dbReference>
<dbReference type="EMBL" id="CAEZYQ010000008">
    <property type="protein sequence ID" value="CAB4740814.1"/>
    <property type="molecule type" value="Genomic_DNA"/>
</dbReference>
<organism evidence="2">
    <name type="scientific">freshwater metagenome</name>
    <dbReference type="NCBI Taxonomy" id="449393"/>
    <lineage>
        <taxon>unclassified sequences</taxon>
        <taxon>metagenomes</taxon>
        <taxon>ecological metagenomes</taxon>
    </lineage>
</organism>
<feature type="region of interest" description="Disordered" evidence="1">
    <location>
        <begin position="64"/>
        <end position="83"/>
    </location>
</feature>
<proteinExistence type="predicted"/>
<gene>
    <name evidence="2" type="ORF">UFOPK2761_01261</name>
</gene>
<dbReference type="CDD" id="cd00085">
    <property type="entry name" value="HNHc"/>
    <property type="match status" value="1"/>
</dbReference>